<feature type="non-terminal residue" evidence="2">
    <location>
        <position position="1"/>
    </location>
</feature>
<dbReference type="Gene3D" id="3.30.420.10">
    <property type="entry name" value="Ribonuclease H-like superfamily/Ribonuclease H"/>
    <property type="match status" value="1"/>
</dbReference>
<dbReference type="InterPro" id="IPR036397">
    <property type="entry name" value="RNaseH_sf"/>
</dbReference>
<organism evidence="2 3">
    <name type="scientific">Cronartium quercuum f. sp. fusiforme G11</name>
    <dbReference type="NCBI Taxonomy" id="708437"/>
    <lineage>
        <taxon>Eukaryota</taxon>
        <taxon>Fungi</taxon>
        <taxon>Dikarya</taxon>
        <taxon>Basidiomycota</taxon>
        <taxon>Pucciniomycotina</taxon>
        <taxon>Pucciniomycetes</taxon>
        <taxon>Pucciniales</taxon>
        <taxon>Coleosporiaceae</taxon>
        <taxon>Cronartium</taxon>
    </lineage>
</organism>
<sequence length="113" mass="12573">WEETGSAGICDLRNSKNNHWTILPAVTEEGLMEAMETKGSVSHVEVEIFLERELAIMTPYLGEYSVLVLNNAKVHHGDLIAKLCYEAGLLSVYLLQCSPDLNPIEKASDITRK</sequence>
<dbReference type="PANTHER" id="PTHR46564">
    <property type="entry name" value="TRANSPOSASE"/>
    <property type="match status" value="1"/>
</dbReference>
<dbReference type="Proteomes" id="UP000886653">
    <property type="component" value="Unassembled WGS sequence"/>
</dbReference>
<evidence type="ECO:0000259" key="1">
    <source>
        <dbReference type="Pfam" id="PF13358"/>
    </source>
</evidence>
<name>A0A9P6NGN0_9BASI</name>
<accession>A0A9P6NGN0</accession>
<dbReference type="AlphaFoldDB" id="A0A9P6NGN0"/>
<proteinExistence type="predicted"/>
<evidence type="ECO:0000313" key="2">
    <source>
        <dbReference type="EMBL" id="KAG0143673.1"/>
    </source>
</evidence>
<reference evidence="2" key="1">
    <citation type="submission" date="2013-11" db="EMBL/GenBank/DDBJ databases">
        <title>Genome sequence of the fusiform rust pathogen reveals effectors for host alternation and coevolution with pine.</title>
        <authorList>
            <consortium name="DOE Joint Genome Institute"/>
            <person name="Smith K."/>
            <person name="Pendleton A."/>
            <person name="Kubisiak T."/>
            <person name="Anderson C."/>
            <person name="Salamov A."/>
            <person name="Aerts A."/>
            <person name="Riley R."/>
            <person name="Clum A."/>
            <person name="Lindquist E."/>
            <person name="Ence D."/>
            <person name="Campbell M."/>
            <person name="Kronenberg Z."/>
            <person name="Feau N."/>
            <person name="Dhillon B."/>
            <person name="Hamelin R."/>
            <person name="Burleigh J."/>
            <person name="Smith J."/>
            <person name="Yandell M."/>
            <person name="Nelson C."/>
            <person name="Grigoriev I."/>
            <person name="Davis J."/>
        </authorList>
    </citation>
    <scope>NUCLEOTIDE SEQUENCE</scope>
    <source>
        <strain evidence="2">G11</strain>
    </source>
</reference>
<protein>
    <recommendedName>
        <fullName evidence="1">Tc1-like transposase DDE domain-containing protein</fullName>
    </recommendedName>
</protein>
<comment type="caution">
    <text evidence="2">The sequence shown here is derived from an EMBL/GenBank/DDBJ whole genome shotgun (WGS) entry which is preliminary data.</text>
</comment>
<evidence type="ECO:0000313" key="3">
    <source>
        <dbReference type="Proteomes" id="UP000886653"/>
    </source>
</evidence>
<dbReference type="PANTHER" id="PTHR46564:SF1">
    <property type="entry name" value="TRANSPOSASE"/>
    <property type="match status" value="1"/>
</dbReference>
<dbReference type="InterPro" id="IPR038717">
    <property type="entry name" value="Tc1-like_DDE_dom"/>
</dbReference>
<dbReference type="EMBL" id="MU167313">
    <property type="protein sequence ID" value="KAG0143673.1"/>
    <property type="molecule type" value="Genomic_DNA"/>
</dbReference>
<dbReference type="OrthoDB" id="2142724at2759"/>
<gene>
    <name evidence="2" type="ORF">CROQUDRAFT_48493</name>
</gene>
<dbReference type="GO" id="GO:0003676">
    <property type="term" value="F:nucleic acid binding"/>
    <property type="evidence" value="ECO:0007669"/>
    <property type="project" value="InterPro"/>
</dbReference>
<keyword evidence="3" id="KW-1185">Reference proteome</keyword>
<dbReference type="Pfam" id="PF13358">
    <property type="entry name" value="DDE_3"/>
    <property type="match status" value="1"/>
</dbReference>
<feature type="domain" description="Tc1-like transposase DDE" evidence="1">
    <location>
        <begin position="11"/>
        <end position="107"/>
    </location>
</feature>